<dbReference type="HOGENOM" id="CLU_033920_1_0_1"/>
<dbReference type="InterPro" id="IPR003105">
    <property type="entry name" value="SRA_YDG"/>
</dbReference>
<feature type="domain" description="YDG" evidence="3">
    <location>
        <begin position="213"/>
        <end position="354"/>
    </location>
</feature>
<dbReference type="OrthoDB" id="2270193at2759"/>
<keyword evidence="5" id="KW-1185">Reference proteome</keyword>
<dbReference type="InterPro" id="IPR036987">
    <property type="entry name" value="SRA-YDG_sf"/>
</dbReference>
<accession>R8BS56</accession>
<dbReference type="Pfam" id="PF02182">
    <property type="entry name" value="SAD_SRA"/>
    <property type="match status" value="1"/>
</dbReference>
<dbReference type="Gene3D" id="2.30.280.10">
    <property type="entry name" value="SRA-YDG"/>
    <property type="match status" value="1"/>
</dbReference>
<keyword evidence="1 2" id="KW-0539">Nucleus</keyword>
<reference evidence="5" key="1">
    <citation type="journal article" date="2013" name="Genome Announc.">
        <title>Draft genome sequence of the ascomycete Phaeoacremonium aleophilum strain UCR-PA7, a causal agent of the esca disease complex in grapevines.</title>
        <authorList>
            <person name="Blanco-Ulate B."/>
            <person name="Rolshausen P."/>
            <person name="Cantu D."/>
        </authorList>
    </citation>
    <scope>NUCLEOTIDE SEQUENCE [LARGE SCALE GENOMIC DNA]</scope>
    <source>
        <strain evidence="5">UCR-PA7</strain>
    </source>
</reference>
<dbReference type="GO" id="GO:0016567">
    <property type="term" value="P:protein ubiquitination"/>
    <property type="evidence" value="ECO:0007669"/>
    <property type="project" value="TreeGrafter"/>
</dbReference>
<dbReference type="InterPro" id="IPR045134">
    <property type="entry name" value="UHRF1/2-like"/>
</dbReference>
<gene>
    <name evidence="4" type="ORF">UCRPA7_2336</name>
</gene>
<evidence type="ECO:0000259" key="3">
    <source>
        <dbReference type="PROSITE" id="PS51015"/>
    </source>
</evidence>
<dbReference type="InterPro" id="IPR015947">
    <property type="entry name" value="PUA-like_sf"/>
</dbReference>
<organism evidence="4 5">
    <name type="scientific">Phaeoacremonium minimum (strain UCR-PA7)</name>
    <name type="common">Esca disease fungus</name>
    <name type="synonym">Togninia minima</name>
    <dbReference type="NCBI Taxonomy" id="1286976"/>
    <lineage>
        <taxon>Eukaryota</taxon>
        <taxon>Fungi</taxon>
        <taxon>Dikarya</taxon>
        <taxon>Ascomycota</taxon>
        <taxon>Pezizomycotina</taxon>
        <taxon>Sordariomycetes</taxon>
        <taxon>Sordariomycetidae</taxon>
        <taxon>Togniniales</taxon>
        <taxon>Togniniaceae</taxon>
        <taxon>Phaeoacremonium</taxon>
    </lineage>
</organism>
<dbReference type="GO" id="GO:0061630">
    <property type="term" value="F:ubiquitin protein ligase activity"/>
    <property type="evidence" value="ECO:0007669"/>
    <property type="project" value="TreeGrafter"/>
</dbReference>
<evidence type="ECO:0000256" key="2">
    <source>
        <dbReference type="PROSITE-ProRule" id="PRU00358"/>
    </source>
</evidence>
<evidence type="ECO:0000256" key="1">
    <source>
        <dbReference type="ARBA" id="ARBA00023242"/>
    </source>
</evidence>
<dbReference type="PANTHER" id="PTHR14140:SF27">
    <property type="entry name" value="OS04G0289800 PROTEIN"/>
    <property type="match status" value="1"/>
</dbReference>
<dbReference type="EMBL" id="KB932930">
    <property type="protein sequence ID" value="EOO02159.1"/>
    <property type="molecule type" value="Genomic_DNA"/>
</dbReference>
<dbReference type="KEGG" id="tmn:UCRPA7_2336"/>
<dbReference type="SUPFAM" id="SSF88697">
    <property type="entry name" value="PUA domain-like"/>
    <property type="match status" value="1"/>
</dbReference>
<proteinExistence type="predicted"/>
<dbReference type="AlphaFoldDB" id="R8BS56"/>
<dbReference type="GO" id="GO:0005634">
    <property type="term" value="C:nucleus"/>
    <property type="evidence" value="ECO:0007669"/>
    <property type="project" value="UniProtKB-SubCell"/>
</dbReference>
<evidence type="ECO:0000313" key="4">
    <source>
        <dbReference type="EMBL" id="EOO02159.1"/>
    </source>
</evidence>
<evidence type="ECO:0000313" key="5">
    <source>
        <dbReference type="Proteomes" id="UP000014074"/>
    </source>
</evidence>
<dbReference type="SMART" id="SM00466">
    <property type="entry name" value="SRA"/>
    <property type="match status" value="1"/>
</dbReference>
<dbReference type="PROSITE" id="PS51015">
    <property type="entry name" value="YDG"/>
    <property type="match status" value="1"/>
</dbReference>
<name>R8BS56_PHAM7</name>
<dbReference type="Proteomes" id="UP000014074">
    <property type="component" value="Unassembled WGS sequence"/>
</dbReference>
<dbReference type="GO" id="GO:0044027">
    <property type="term" value="P:negative regulation of gene expression via chromosomal CpG island methylation"/>
    <property type="evidence" value="ECO:0007669"/>
    <property type="project" value="TreeGrafter"/>
</dbReference>
<dbReference type="GeneID" id="19322574"/>
<sequence>MANNAIGQPADSGYLMDDAKIVIKIPEVPRDYKARVDWMNNRQRGALSRFAIASKKAGGLPVRDEKARIFLEKSEQYLDFLEYDPSFQMTPQLKRDASIEATFDLILHKPGYYFPDQFKKRAQRIYDSWVAINWGAGAEEDAEESEEEGSSTGTSTRAVVAEDAQATIQYPPRNHPIWGIDGIMHGLARVVRQNGRTSMVLDRRYPKKPSNVYGHNDLEPGRWFPFQLAALFNGAHGSRQAGIHGDHQHGAYSIVISSKYHHLDRDEGTTIFYSGAGSDENTDPDRVNPGKQDATLVASIRSRQPVRVLRASNKTNHNAPSVGIRYDGLYQVVRQEQPRKNTKGGLYRRFVLERLPDQPDLQDIINAAPDPQQRRQFEKIGEGF</sequence>
<dbReference type="RefSeq" id="XP_007913089.1">
    <property type="nucleotide sequence ID" value="XM_007914898.1"/>
</dbReference>
<protein>
    <submittedName>
        <fullName evidence="4">Putative ydg sra domain-containing protein</fullName>
    </submittedName>
</protein>
<comment type="subcellular location">
    <subcellularLocation>
        <location evidence="2">Nucleus</location>
    </subcellularLocation>
</comment>
<dbReference type="eggNOG" id="ENOG502QRDQ">
    <property type="taxonomic scope" value="Eukaryota"/>
</dbReference>
<dbReference type="PANTHER" id="PTHR14140">
    <property type="entry name" value="E3 UBIQUITIN-PROTEIN LIGASE UHRF-RELATED"/>
    <property type="match status" value="1"/>
</dbReference>